<organism evidence="7">
    <name type="scientific">Mucor ambiguus</name>
    <dbReference type="NCBI Taxonomy" id="91626"/>
    <lineage>
        <taxon>Eukaryota</taxon>
        <taxon>Fungi</taxon>
        <taxon>Fungi incertae sedis</taxon>
        <taxon>Mucoromycota</taxon>
        <taxon>Mucoromycotina</taxon>
        <taxon>Mucoromycetes</taxon>
        <taxon>Mucorales</taxon>
        <taxon>Mucorineae</taxon>
        <taxon>Mucoraceae</taxon>
        <taxon>Mucor</taxon>
    </lineage>
</organism>
<proteinExistence type="predicted"/>
<reference evidence="7" key="1">
    <citation type="submission" date="2014-09" db="EMBL/GenBank/DDBJ databases">
        <title>Draft genome sequence of an oleaginous Mucoromycotina fungus Mucor ambiguus NBRC6742.</title>
        <authorList>
            <person name="Takeda I."/>
            <person name="Yamane N."/>
            <person name="Morita T."/>
            <person name="Tamano K."/>
            <person name="Machida M."/>
            <person name="Baker S."/>
            <person name="Koike H."/>
        </authorList>
    </citation>
    <scope>NUCLEOTIDE SEQUENCE</scope>
    <source>
        <strain evidence="7">NBRC 6742</strain>
    </source>
</reference>
<dbReference type="Pfam" id="PF10075">
    <property type="entry name" value="CSN8_PSD8_EIF3K"/>
    <property type="match status" value="1"/>
</dbReference>
<evidence type="ECO:0000256" key="5">
    <source>
        <dbReference type="ARBA" id="ARBA00023242"/>
    </source>
</evidence>
<dbReference type="GO" id="GO:0005737">
    <property type="term" value="C:cytoplasm"/>
    <property type="evidence" value="ECO:0007669"/>
    <property type="project" value="UniProtKB-SubCell"/>
</dbReference>
<sequence length="199" mass="22973">MDAIPVLITESNYHQLLNQCELLEIEHATNEEINIKEVYPIALASCILINDLQTARHIRQRINSEKPKETTPEIEAIWKVVVDIIKKSYPQVYMDLDAFEWSQWMQPLVTKIKESTRSYMLQLVSTIYTAIQLSQAAEYFGLSEADLLQELVVERGWEYNEAAQILYPAKSGKSHMDRHTADSNQFAKLADIVLNLEKF</sequence>
<dbReference type="InterPro" id="IPR036390">
    <property type="entry name" value="WH_DNA-bd_sf"/>
</dbReference>
<evidence type="ECO:0000256" key="2">
    <source>
        <dbReference type="ARBA" id="ARBA00004496"/>
    </source>
</evidence>
<dbReference type="PANTHER" id="PTHR13339">
    <property type="entry name" value="COP9 SIGNALOSOME COMPLEX SUBUNIT 8"/>
    <property type="match status" value="1"/>
</dbReference>
<keyword evidence="8" id="KW-1185">Reference proteome</keyword>
<dbReference type="STRING" id="91626.A0A0C9MW14"/>
<dbReference type="PANTHER" id="PTHR13339:SF0">
    <property type="entry name" value="COP9 SIGNALOSOME COMPLEX SUBUNIT 8"/>
    <property type="match status" value="1"/>
</dbReference>
<comment type="subcellular location">
    <subcellularLocation>
        <location evidence="2">Cytoplasm</location>
    </subcellularLocation>
    <subcellularLocation>
        <location evidence="1">Nucleus</location>
    </subcellularLocation>
</comment>
<dbReference type="OrthoDB" id="5351233at2759"/>
<evidence type="ECO:0000256" key="4">
    <source>
        <dbReference type="ARBA" id="ARBA00022790"/>
    </source>
</evidence>
<dbReference type="GO" id="GO:0008180">
    <property type="term" value="C:COP9 signalosome"/>
    <property type="evidence" value="ECO:0007669"/>
    <property type="project" value="UniProtKB-KW"/>
</dbReference>
<dbReference type="AlphaFoldDB" id="A0A0C9MW14"/>
<keyword evidence="4" id="KW-0736">Signalosome</keyword>
<evidence type="ECO:0000313" key="7">
    <source>
        <dbReference type="EMBL" id="GAN07697.1"/>
    </source>
</evidence>
<feature type="domain" description="CSN8/PSMD8/EIF3K" evidence="6">
    <location>
        <begin position="36"/>
        <end position="170"/>
    </location>
</feature>
<dbReference type="InterPro" id="IPR033205">
    <property type="entry name" value="COP9_CSN8"/>
</dbReference>
<dbReference type="Gene3D" id="1.10.10.10">
    <property type="entry name" value="Winged helix-like DNA-binding domain superfamily/Winged helix DNA-binding domain"/>
    <property type="match status" value="1"/>
</dbReference>
<keyword evidence="3" id="KW-0963">Cytoplasm</keyword>
<evidence type="ECO:0000256" key="3">
    <source>
        <dbReference type="ARBA" id="ARBA00022490"/>
    </source>
</evidence>
<dbReference type="InterPro" id="IPR033464">
    <property type="entry name" value="CSN8_PSD8_EIF3K"/>
</dbReference>
<dbReference type="GO" id="GO:0010387">
    <property type="term" value="P:COP9 signalosome assembly"/>
    <property type="evidence" value="ECO:0007669"/>
    <property type="project" value="InterPro"/>
</dbReference>
<dbReference type="EMBL" id="DF836461">
    <property type="protein sequence ID" value="GAN07697.1"/>
    <property type="molecule type" value="Genomic_DNA"/>
</dbReference>
<dbReference type="GO" id="GO:0000338">
    <property type="term" value="P:protein deneddylation"/>
    <property type="evidence" value="ECO:0007669"/>
    <property type="project" value="InterPro"/>
</dbReference>
<keyword evidence="5" id="KW-0539">Nucleus</keyword>
<protein>
    <submittedName>
        <fullName evidence="7">COP9 signalosome complex subunit 8-like</fullName>
    </submittedName>
</protein>
<dbReference type="Proteomes" id="UP000053815">
    <property type="component" value="Unassembled WGS sequence"/>
</dbReference>
<gene>
    <name evidence="7" type="ORF">MAM1_0172d07199</name>
</gene>
<evidence type="ECO:0000259" key="6">
    <source>
        <dbReference type="Pfam" id="PF10075"/>
    </source>
</evidence>
<dbReference type="InterPro" id="IPR036388">
    <property type="entry name" value="WH-like_DNA-bd_sf"/>
</dbReference>
<evidence type="ECO:0000313" key="8">
    <source>
        <dbReference type="Proteomes" id="UP000053815"/>
    </source>
</evidence>
<dbReference type="SUPFAM" id="SSF46785">
    <property type="entry name" value="Winged helix' DNA-binding domain"/>
    <property type="match status" value="1"/>
</dbReference>
<name>A0A0C9MW14_9FUNG</name>
<accession>A0A0C9MW14</accession>
<evidence type="ECO:0000256" key="1">
    <source>
        <dbReference type="ARBA" id="ARBA00004123"/>
    </source>
</evidence>